<gene>
    <name evidence="2" type="ORF">UX33_C0017G0005</name>
</gene>
<name>A0A0G1NN05_9BACT</name>
<keyword evidence="1" id="KW-0472">Membrane</keyword>
<comment type="caution">
    <text evidence="2">The sequence shown here is derived from an EMBL/GenBank/DDBJ whole genome shotgun (WGS) entry which is preliminary data.</text>
</comment>
<proteinExistence type="predicted"/>
<dbReference type="AlphaFoldDB" id="A0A0G1NN05"/>
<organism evidence="2 3">
    <name type="scientific">Candidatus Azambacteria bacterium GW2011_GWC1_46_13</name>
    <dbReference type="NCBI Taxonomy" id="1618619"/>
    <lineage>
        <taxon>Bacteria</taxon>
        <taxon>Candidatus Azamiibacteriota</taxon>
    </lineage>
</organism>
<keyword evidence="1" id="KW-1133">Transmembrane helix</keyword>
<keyword evidence="1" id="KW-0812">Transmembrane</keyword>
<evidence type="ECO:0000313" key="3">
    <source>
        <dbReference type="Proteomes" id="UP000034569"/>
    </source>
</evidence>
<protein>
    <submittedName>
        <fullName evidence="2">Uncharacterized protein</fullName>
    </submittedName>
</protein>
<feature type="transmembrane region" description="Helical" evidence="1">
    <location>
        <begin position="7"/>
        <end position="28"/>
    </location>
</feature>
<sequence>MNIFKEYLLSVVLRLTLVLILTGGVVFYTSRQIAVNSEAVRTKRTLIAVWDQKAESLTRLQADYKIIEPNLPVLESALPKADDLFVYFNKLDKLAEKNGLAAQLAIGQQITPAEGGEPAGMVFRATIDGTLPNFLNYLKEAEKLPHFVKFSEIALVGLQGLYNPSRINYSGKIYTAP</sequence>
<evidence type="ECO:0000256" key="1">
    <source>
        <dbReference type="SAM" id="Phobius"/>
    </source>
</evidence>
<dbReference type="Proteomes" id="UP000034569">
    <property type="component" value="Unassembled WGS sequence"/>
</dbReference>
<dbReference type="EMBL" id="LCLU01000017">
    <property type="protein sequence ID" value="KKU21989.1"/>
    <property type="molecule type" value="Genomic_DNA"/>
</dbReference>
<evidence type="ECO:0000313" key="2">
    <source>
        <dbReference type="EMBL" id="KKU21989.1"/>
    </source>
</evidence>
<accession>A0A0G1NN05</accession>
<reference evidence="2 3" key="1">
    <citation type="journal article" date="2015" name="Nature">
        <title>rRNA introns, odd ribosomes, and small enigmatic genomes across a large radiation of phyla.</title>
        <authorList>
            <person name="Brown C.T."/>
            <person name="Hug L.A."/>
            <person name="Thomas B.C."/>
            <person name="Sharon I."/>
            <person name="Castelle C.J."/>
            <person name="Singh A."/>
            <person name="Wilkins M.J."/>
            <person name="Williams K.H."/>
            <person name="Banfield J.F."/>
        </authorList>
    </citation>
    <scope>NUCLEOTIDE SEQUENCE [LARGE SCALE GENOMIC DNA]</scope>
</reference>